<feature type="transmembrane region" description="Helical" evidence="1">
    <location>
        <begin position="131"/>
        <end position="150"/>
    </location>
</feature>
<keyword evidence="3" id="KW-1185">Reference proteome</keyword>
<feature type="transmembrane region" description="Helical" evidence="1">
    <location>
        <begin position="229"/>
        <end position="252"/>
    </location>
</feature>
<evidence type="ECO:0000256" key="1">
    <source>
        <dbReference type="SAM" id="Phobius"/>
    </source>
</evidence>
<protein>
    <submittedName>
        <fullName evidence="2">ABC-type transport system involved in multi-copper enzyme maturation, permease component</fullName>
    </submittedName>
</protein>
<dbReference type="AlphaFoldDB" id="A0A1W2BJX1"/>
<keyword evidence="1" id="KW-0812">Transmembrane</keyword>
<dbReference type="OrthoDB" id="9810558at2"/>
<dbReference type="PANTHER" id="PTHR43471">
    <property type="entry name" value="ABC TRANSPORTER PERMEASE"/>
    <property type="match status" value="1"/>
</dbReference>
<keyword evidence="1" id="KW-0472">Membrane</keyword>
<accession>A0A1W2BJX1</accession>
<sequence length="258" mass="29338">MQTIFQIRAIAVNVWRESIRNKSLQILTGSALVFLCFSLVLGEMAVGGRERIVQNAAFWMFGSWGLFATIYLGANIIQREYQRRTVYLILYRPVTRPVFLTGKLLGIVMVLMCIFCSLFLFTVLIFKVAPVQITAMHIMALLFIFGEWILLAAMSLFFAAFTSPILQALFMVGIYFTSHWSKDLYIFASNSQDILLKNTLNIIYYILPNLEALNFRGDALYSRVVPHQLLLEGALVLICWTAVFFTAANLIFSARRGV</sequence>
<dbReference type="Proteomes" id="UP000192418">
    <property type="component" value="Unassembled WGS sequence"/>
</dbReference>
<dbReference type="PANTHER" id="PTHR43471:SF10">
    <property type="entry name" value="SLL1107 PROTEIN"/>
    <property type="match status" value="1"/>
</dbReference>
<dbReference type="EMBL" id="FWXY01000008">
    <property type="protein sequence ID" value="SMC73259.1"/>
    <property type="molecule type" value="Genomic_DNA"/>
</dbReference>
<feature type="transmembrane region" description="Helical" evidence="1">
    <location>
        <begin position="58"/>
        <end position="77"/>
    </location>
</feature>
<proteinExistence type="predicted"/>
<feature type="transmembrane region" description="Helical" evidence="1">
    <location>
        <begin position="26"/>
        <end position="46"/>
    </location>
</feature>
<evidence type="ECO:0000313" key="2">
    <source>
        <dbReference type="EMBL" id="SMC73259.1"/>
    </source>
</evidence>
<reference evidence="2 3" key="1">
    <citation type="submission" date="2017-04" db="EMBL/GenBank/DDBJ databases">
        <authorList>
            <person name="Afonso C.L."/>
            <person name="Miller P.J."/>
            <person name="Scott M.A."/>
            <person name="Spackman E."/>
            <person name="Goraichik I."/>
            <person name="Dimitrov K.M."/>
            <person name="Suarez D.L."/>
            <person name="Swayne D.E."/>
        </authorList>
    </citation>
    <scope>NUCLEOTIDE SEQUENCE [LARGE SCALE GENOMIC DNA]</scope>
    <source>
        <strain evidence="2 3">DSM 3385</strain>
    </source>
</reference>
<feature type="transmembrane region" description="Helical" evidence="1">
    <location>
        <begin position="157"/>
        <end position="176"/>
    </location>
</feature>
<dbReference type="Pfam" id="PF12679">
    <property type="entry name" value="ABC2_membrane_2"/>
    <property type="match status" value="1"/>
</dbReference>
<name>A0A1W2BJX1_9BACT</name>
<gene>
    <name evidence="2" type="ORF">SAMN02746065_108150</name>
</gene>
<dbReference type="RefSeq" id="WP_084068698.1">
    <property type="nucleotide sequence ID" value="NZ_FWXY01000008.1"/>
</dbReference>
<keyword evidence="1" id="KW-1133">Transmembrane helix</keyword>
<feature type="transmembrane region" description="Helical" evidence="1">
    <location>
        <begin position="98"/>
        <end position="125"/>
    </location>
</feature>
<evidence type="ECO:0000313" key="3">
    <source>
        <dbReference type="Proteomes" id="UP000192418"/>
    </source>
</evidence>
<dbReference type="STRING" id="1121400.SAMN02746065_108150"/>
<organism evidence="2 3">
    <name type="scientific">Desulfocicer vacuolatum DSM 3385</name>
    <dbReference type="NCBI Taxonomy" id="1121400"/>
    <lineage>
        <taxon>Bacteria</taxon>
        <taxon>Pseudomonadati</taxon>
        <taxon>Thermodesulfobacteriota</taxon>
        <taxon>Desulfobacteria</taxon>
        <taxon>Desulfobacterales</taxon>
        <taxon>Desulfobacteraceae</taxon>
        <taxon>Desulfocicer</taxon>
    </lineage>
</organism>